<gene>
    <name evidence="3" type="ORF">BBOMB_1230</name>
</gene>
<name>A0A086BPG3_9BIFI</name>
<dbReference type="OrthoDB" id="1645589at2"/>
<accession>A0A086BPG3</accession>
<reference evidence="3 4" key="1">
    <citation type="journal article" date="2014" name="Appl. Environ. Microbiol.">
        <title>Genomic encyclopedia of type strains of the genus Bifidobacterium.</title>
        <authorList>
            <person name="Milani C."/>
            <person name="Lugli G.A."/>
            <person name="Duranti S."/>
            <person name="Turroni F."/>
            <person name="Bottacini F."/>
            <person name="Mangifesta M."/>
            <person name="Sanchez B."/>
            <person name="Viappiani A."/>
            <person name="Mancabelli L."/>
            <person name="Taminiau B."/>
            <person name="Delcenserie V."/>
            <person name="Barrangou R."/>
            <person name="Margolles A."/>
            <person name="van Sinderen D."/>
            <person name="Ventura M."/>
        </authorList>
    </citation>
    <scope>NUCLEOTIDE SEQUENCE [LARGE SCALE GENOMIC DNA]</scope>
    <source>
        <strain evidence="3 4">DSM 19703</strain>
    </source>
</reference>
<dbReference type="InterPro" id="IPR000056">
    <property type="entry name" value="Ribul_P_3_epim-like"/>
</dbReference>
<dbReference type="SUPFAM" id="SSF51366">
    <property type="entry name" value="Ribulose-phoshate binding barrel"/>
    <property type="match status" value="1"/>
</dbReference>
<keyword evidence="4" id="KW-1185">Reference proteome</keyword>
<dbReference type="InterPro" id="IPR011060">
    <property type="entry name" value="RibuloseP-bd_barrel"/>
</dbReference>
<dbReference type="PANTHER" id="PTHR11749">
    <property type="entry name" value="RIBULOSE-5-PHOSPHATE-3-EPIMERASE"/>
    <property type="match status" value="1"/>
</dbReference>
<dbReference type="InterPro" id="IPR013785">
    <property type="entry name" value="Aldolase_TIM"/>
</dbReference>
<dbReference type="GO" id="GO:0004750">
    <property type="term" value="F:D-ribulose-phosphate 3-epimerase activity"/>
    <property type="evidence" value="ECO:0007669"/>
    <property type="project" value="UniProtKB-EC"/>
</dbReference>
<evidence type="ECO:0000313" key="4">
    <source>
        <dbReference type="Proteomes" id="UP000028730"/>
    </source>
</evidence>
<evidence type="ECO:0000256" key="1">
    <source>
        <dbReference type="ARBA" id="ARBA00022723"/>
    </source>
</evidence>
<evidence type="ECO:0000256" key="2">
    <source>
        <dbReference type="ARBA" id="ARBA00023235"/>
    </source>
</evidence>
<dbReference type="Proteomes" id="UP000028730">
    <property type="component" value="Unassembled WGS sequence"/>
</dbReference>
<sequence length="247" mass="28273">MSMDSTSTLKEREIALAPSLMTMDLDQFKEQLTFLDTRVNQYHIDIMDGHFVPNITLSPWFIEEARKISNLPMSAHLMVTDATFWVQQLVDIKCEEISMPVEVTNGVAFRLIDQIHDAGLKAGMVMNPETPVSSLMPFIDQLDSVMVMTIDPGFAGQRFLQVCLDKIVELRRLREEHGYRYRIQMDGSTNLAHWKMISDADPDVYVIGRSGLFGLTDNIADSWKQMVQEYEMSTGYRFDTGMPDCRK</sequence>
<dbReference type="Pfam" id="PF00834">
    <property type="entry name" value="Ribul_P_3_epim"/>
    <property type="match status" value="1"/>
</dbReference>
<dbReference type="eggNOG" id="COG0036">
    <property type="taxonomic scope" value="Bacteria"/>
</dbReference>
<protein>
    <submittedName>
        <fullName evidence="3">Ribulose-phosphate 3-epimerase</fullName>
        <ecNumber evidence="3">5.1.3.1</ecNumber>
    </submittedName>
</protein>
<proteinExistence type="predicted"/>
<dbReference type="Gene3D" id="3.20.20.70">
    <property type="entry name" value="Aldolase class I"/>
    <property type="match status" value="1"/>
</dbReference>
<keyword evidence="1" id="KW-0479">Metal-binding</keyword>
<keyword evidence="2 3" id="KW-0413">Isomerase</keyword>
<dbReference type="STRING" id="1341695.BBOMB_1230"/>
<dbReference type="NCBIfam" id="NF007266">
    <property type="entry name" value="PRK09722.1"/>
    <property type="match status" value="1"/>
</dbReference>
<dbReference type="EC" id="5.1.3.1" evidence="3"/>
<comment type="caution">
    <text evidence="3">The sequence shown here is derived from an EMBL/GenBank/DDBJ whole genome shotgun (WGS) entry which is preliminary data.</text>
</comment>
<dbReference type="AlphaFoldDB" id="A0A086BPG3"/>
<dbReference type="NCBIfam" id="NF004076">
    <property type="entry name" value="PRK05581.1-4"/>
    <property type="match status" value="1"/>
</dbReference>
<dbReference type="GO" id="GO:0046872">
    <property type="term" value="F:metal ion binding"/>
    <property type="evidence" value="ECO:0007669"/>
    <property type="project" value="UniProtKB-KW"/>
</dbReference>
<dbReference type="CDD" id="cd00429">
    <property type="entry name" value="RPE"/>
    <property type="match status" value="1"/>
</dbReference>
<dbReference type="GO" id="GO:0005975">
    <property type="term" value="P:carbohydrate metabolic process"/>
    <property type="evidence" value="ECO:0007669"/>
    <property type="project" value="InterPro"/>
</dbReference>
<organism evidence="3 4">
    <name type="scientific">Bifidobacterium bombi DSM 19703</name>
    <dbReference type="NCBI Taxonomy" id="1341695"/>
    <lineage>
        <taxon>Bacteria</taxon>
        <taxon>Bacillati</taxon>
        <taxon>Actinomycetota</taxon>
        <taxon>Actinomycetes</taxon>
        <taxon>Bifidobacteriales</taxon>
        <taxon>Bifidobacteriaceae</taxon>
        <taxon>Bifidobacterium</taxon>
    </lineage>
</organism>
<dbReference type="EMBL" id="ATLK01000001">
    <property type="protein sequence ID" value="KFF31827.1"/>
    <property type="molecule type" value="Genomic_DNA"/>
</dbReference>
<evidence type="ECO:0000313" key="3">
    <source>
        <dbReference type="EMBL" id="KFF31827.1"/>
    </source>
</evidence>